<keyword evidence="4 6" id="KW-1133">Transmembrane helix</keyword>
<evidence type="ECO:0000256" key="2">
    <source>
        <dbReference type="ARBA" id="ARBA00022475"/>
    </source>
</evidence>
<dbReference type="RefSeq" id="WP_183398498.1">
    <property type="nucleotide sequence ID" value="NZ_JACIDS010000002.1"/>
</dbReference>
<gene>
    <name evidence="7" type="ORF">GGR25_001925</name>
</gene>
<feature type="transmembrane region" description="Helical" evidence="6">
    <location>
        <begin position="311"/>
        <end position="328"/>
    </location>
</feature>
<keyword evidence="2" id="KW-1003">Cell membrane</keyword>
<dbReference type="GO" id="GO:0015920">
    <property type="term" value="P:lipopolysaccharide transport"/>
    <property type="evidence" value="ECO:0007669"/>
    <property type="project" value="TreeGrafter"/>
</dbReference>
<evidence type="ECO:0000313" key="7">
    <source>
        <dbReference type="EMBL" id="MBB3930886.1"/>
    </source>
</evidence>
<evidence type="ECO:0000256" key="1">
    <source>
        <dbReference type="ARBA" id="ARBA00004651"/>
    </source>
</evidence>
<evidence type="ECO:0000256" key="4">
    <source>
        <dbReference type="ARBA" id="ARBA00022989"/>
    </source>
</evidence>
<comment type="subcellular location">
    <subcellularLocation>
        <location evidence="1">Cell membrane</location>
        <topology evidence="1">Multi-pass membrane protein</topology>
    </subcellularLocation>
</comment>
<sequence>MLRHPTLSFYFAKRFARMAFIIFLVVFVLIAFVDYLELARRSVQRENFDAFWYLVISLTRVPTVIERALPFTVLFAAMASFVLANRQLELVVARASGLSAWQFILPACVVALIFGILATTAFNPLATELKEESIRILNRLTAEATGSPTDGETQQGAPIWLRQSGLEGSSILGAKNSYNKGLSLAGVTAFVFDLDNRLDRRIDARSAEYEPGKWVLHDTTLTRMSERPVHVDKLELPTDLRPDQVSQQLANPETISFWSLPDFIEISKRSGVPSTGYEMRYQSLLAQPILFLAMVLVASTVSLRFSRSRDLGQVILTGVIVGFVLYVVSELAIGLGRSGVVNPAIAAWSPPLVATLASITVLLNREDG</sequence>
<dbReference type="PANTHER" id="PTHR33529">
    <property type="entry name" value="SLR0882 PROTEIN-RELATED"/>
    <property type="match status" value="1"/>
</dbReference>
<dbReference type="GO" id="GO:0055085">
    <property type="term" value="P:transmembrane transport"/>
    <property type="evidence" value="ECO:0007669"/>
    <property type="project" value="InterPro"/>
</dbReference>
<protein>
    <submittedName>
        <fullName evidence="7">Lipopolysaccharide export system permease protein</fullName>
    </submittedName>
</protein>
<dbReference type="EMBL" id="JACIDS010000002">
    <property type="protein sequence ID" value="MBB3930886.1"/>
    <property type="molecule type" value="Genomic_DNA"/>
</dbReference>
<dbReference type="NCBIfam" id="TIGR04408">
    <property type="entry name" value="LptG_lptG"/>
    <property type="match status" value="1"/>
</dbReference>
<dbReference type="InterPro" id="IPR030923">
    <property type="entry name" value="LptG"/>
</dbReference>
<dbReference type="Pfam" id="PF03739">
    <property type="entry name" value="LptF_LptG"/>
    <property type="match status" value="1"/>
</dbReference>
<keyword evidence="8" id="KW-1185">Reference proteome</keyword>
<evidence type="ECO:0000313" key="8">
    <source>
        <dbReference type="Proteomes" id="UP000553963"/>
    </source>
</evidence>
<feature type="transmembrane region" description="Helical" evidence="6">
    <location>
        <begin position="50"/>
        <end position="83"/>
    </location>
</feature>
<dbReference type="AlphaFoldDB" id="A0A840AR88"/>
<accession>A0A840AR88</accession>
<dbReference type="GO" id="GO:0043190">
    <property type="term" value="C:ATP-binding cassette (ABC) transporter complex"/>
    <property type="evidence" value="ECO:0007669"/>
    <property type="project" value="InterPro"/>
</dbReference>
<dbReference type="InterPro" id="IPR005495">
    <property type="entry name" value="LptG/LptF_permease"/>
</dbReference>
<keyword evidence="5 6" id="KW-0472">Membrane</keyword>
<feature type="transmembrane region" description="Helical" evidence="6">
    <location>
        <begin position="340"/>
        <end position="363"/>
    </location>
</feature>
<feature type="transmembrane region" description="Helical" evidence="6">
    <location>
        <begin position="15"/>
        <end position="38"/>
    </location>
</feature>
<dbReference type="PANTHER" id="PTHR33529:SF2">
    <property type="entry name" value="LIPOPOLYSACCHARIDE EXPORT SYSTEM PERMEASE PROTEIN LPTG"/>
    <property type="match status" value="1"/>
</dbReference>
<comment type="caution">
    <text evidence="7">The sequence shown here is derived from an EMBL/GenBank/DDBJ whole genome shotgun (WGS) entry which is preliminary data.</text>
</comment>
<evidence type="ECO:0000256" key="5">
    <source>
        <dbReference type="ARBA" id="ARBA00023136"/>
    </source>
</evidence>
<keyword evidence="3 6" id="KW-0812">Transmembrane</keyword>
<name>A0A840AR88_9HYPH</name>
<dbReference type="Proteomes" id="UP000553963">
    <property type="component" value="Unassembled WGS sequence"/>
</dbReference>
<feature type="transmembrane region" description="Helical" evidence="6">
    <location>
        <begin position="103"/>
        <end position="126"/>
    </location>
</feature>
<feature type="transmembrane region" description="Helical" evidence="6">
    <location>
        <begin position="284"/>
        <end position="305"/>
    </location>
</feature>
<evidence type="ECO:0000256" key="6">
    <source>
        <dbReference type="SAM" id="Phobius"/>
    </source>
</evidence>
<proteinExistence type="predicted"/>
<reference evidence="7 8" key="1">
    <citation type="submission" date="2020-08" db="EMBL/GenBank/DDBJ databases">
        <title>Genomic Encyclopedia of Type Strains, Phase IV (KMG-IV): sequencing the most valuable type-strain genomes for metagenomic binning, comparative biology and taxonomic classification.</title>
        <authorList>
            <person name="Goeker M."/>
        </authorList>
    </citation>
    <scope>NUCLEOTIDE SEQUENCE [LARGE SCALE GENOMIC DNA]</scope>
    <source>
        <strain evidence="7 8">DSM 25966</strain>
    </source>
</reference>
<evidence type="ECO:0000256" key="3">
    <source>
        <dbReference type="ARBA" id="ARBA00022692"/>
    </source>
</evidence>
<organism evidence="7 8">
    <name type="scientific">Kaistia hirudinis</name>
    <dbReference type="NCBI Taxonomy" id="1293440"/>
    <lineage>
        <taxon>Bacteria</taxon>
        <taxon>Pseudomonadati</taxon>
        <taxon>Pseudomonadota</taxon>
        <taxon>Alphaproteobacteria</taxon>
        <taxon>Hyphomicrobiales</taxon>
        <taxon>Kaistiaceae</taxon>
        <taxon>Kaistia</taxon>
    </lineage>
</organism>